<reference evidence="2" key="2">
    <citation type="journal article" date="2022" name="Hortic Res">
        <title>The genome of Dioscorea zingiberensis sheds light on the biosynthesis, origin and evolution of the medicinally important diosgenin saponins.</title>
        <authorList>
            <person name="Li Y."/>
            <person name="Tan C."/>
            <person name="Li Z."/>
            <person name="Guo J."/>
            <person name="Li S."/>
            <person name="Chen X."/>
            <person name="Wang C."/>
            <person name="Dai X."/>
            <person name="Yang H."/>
            <person name="Song W."/>
            <person name="Hou L."/>
            <person name="Xu J."/>
            <person name="Tong Z."/>
            <person name="Xu A."/>
            <person name="Yuan X."/>
            <person name="Wang W."/>
            <person name="Yang Q."/>
            <person name="Chen L."/>
            <person name="Sun Z."/>
            <person name="Wang K."/>
            <person name="Pan B."/>
            <person name="Chen J."/>
            <person name="Bao Y."/>
            <person name="Liu F."/>
            <person name="Qi X."/>
            <person name="Gang D.R."/>
            <person name="Wen J."/>
            <person name="Li J."/>
        </authorList>
    </citation>
    <scope>NUCLEOTIDE SEQUENCE</scope>
    <source>
        <strain evidence="2">Dzin_1.0</strain>
    </source>
</reference>
<evidence type="ECO:0000256" key="1">
    <source>
        <dbReference type="SAM" id="SignalP"/>
    </source>
</evidence>
<feature type="chain" id="PRO_5038854905" evidence="1">
    <location>
        <begin position="24"/>
        <end position="157"/>
    </location>
</feature>
<protein>
    <submittedName>
        <fullName evidence="2">Uncharacterized protein</fullName>
    </submittedName>
</protein>
<proteinExistence type="predicted"/>
<dbReference type="AlphaFoldDB" id="A0A9D5CAP4"/>
<feature type="signal peptide" evidence="1">
    <location>
        <begin position="1"/>
        <end position="23"/>
    </location>
</feature>
<name>A0A9D5CAP4_9LILI</name>
<reference evidence="2" key="1">
    <citation type="submission" date="2021-03" db="EMBL/GenBank/DDBJ databases">
        <authorList>
            <person name="Li Z."/>
            <person name="Yang C."/>
        </authorList>
    </citation>
    <scope>NUCLEOTIDE SEQUENCE</scope>
    <source>
        <strain evidence="2">Dzin_1.0</strain>
        <tissue evidence="2">Leaf</tissue>
    </source>
</reference>
<evidence type="ECO:0000313" key="2">
    <source>
        <dbReference type="EMBL" id="KAJ0969861.1"/>
    </source>
</evidence>
<comment type="caution">
    <text evidence="2">The sequence shown here is derived from an EMBL/GenBank/DDBJ whole genome shotgun (WGS) entry which is preliminary data.</text>
</comment>
<evidence type="ECO:0000313" key="3">
    <source>
        <dbReference type="Proteomes" id="UP001085076"/>
    </source>
</evidence>
<sequence length="157" mass="17469">MKCSSNQFILLWLFFWLLPAAFPSNSGWELRIGFNVFDSDLFVDEEDQASVVADQERKHEELEPQVDESALASILEVPADEALKEEDGGESEAKRQRVDVNAGEIVFAKGFNGSEQTQTIGLENVGVVSSELVWVSSSLAFVIHESANPHIGWCSHW</sequence>
<dbReference type="Proteomes" id="UP001085076">
    <property type="component" value="Miscellaneous, Linkage group lg06"/>
</dbReference>
<accession>A0A9D5CAP4</accession>
<dbReference type="EMBL" id="JAGGNH010000006">
    <property type="protein sequence ID" value="KAJ0969861.1"/>
    <property type="molecule type" value="Genomic_DNA"/>
</dbReference>
<keyword evidence="3" id="KW-1185">Reference proteome</keyword>
<gene>
    <name evidence="2" type="ORF">J5N97_022738</name>
</gene>
<organism evidence="2 3">
    <name type="scientific">Dioscorea zingiberensis</name>
    <dbReference type="NCBI Taxonomy" id="325984"/>
    <lineage>
        <taxon>Eukaryota</taxon>
        <taxon>Viridiplantae</taxon>
        <taxon>Streptophyta</taxon>
        <taxon>Embryophyta</taxon>
        <taxon>Tracheophyta</taxon>
        <taxon>Spermatophyta</taxon>
        <taxon>Magnoliopsida</taxon>
        <taxon>Liliopsida</taxon>
        <taxon>Dioscoreales</taxon>
        <taxon>Dioscoreaceae</taxon>
        <taxon>Dioscorea</taxon>
    </lineage>
</organism>
<keyword evidence="1" id="KW-0732">Signal</keyword>